<sequence length="45" mass="4709">MRFTLSQAQSSSSHAVYDRAVAYGLVGITGLSITVWAAVALLIAL</sequence>
<protein>
    <submittedName>
        <fullName evidence="2">Uncharacterized protein</fullName>
    </submittedName>
</protein>
<evidence type="ECO:0000256" key="1">
    <source>
        <dbReference type="SAM" id="Phobius"/>
    </source>
</evidence>
<dbReference type="RefSeq" id="WP_272741274.1">
    <property type="nucleotide sequence ID" value="NZ_JAQQKW010000005.1"/>
</dbReference>
<organism evidence="2 3">
    <name type="scientific">Asticcacaulis currens</name>
    <dbReference type="NCBI Taxonomy" id="2984210"/>
    <lineage>
        <taxon>Bacteria</taxon>
        <taxon>Pseudomonadati</taxon>
        <taxon>Pseudomonadota</taxon>
        <taxon>Alphaproteobacteria</taxon>
        <taxon>Caulobacterales</taxon>
        <taxon>Caulobacteraceae</taxon>
        <taxon>Asticcacaulis</taxon>
    </lineage>
</organism>
<keyword evidence="1" id="KW-1133">Transmembrane helix</keyword>
<reference evidence="2 3" key="1">
    <citation type="submission" date="2023-01" db="EMBL/GenBank/DDBJ databases">
        <title>Novel species of the genus Asticcacaulis isolated from rivers.</title>
        <authorList>
            <person name="Lu H."/>
        </authorList>
    </citation>
    <scope>NUCLEOTIDE SEQUENCE [LARGE SCALE GENOMIC DNA]</scope>
    <source>
        <strain evidence="2 3">DXS10W</strain>
    </source>
</reference>
<accession>A0ABT5IEH1</accession>
<keyword evidence="3" id="KW-1185">Reference proteome</keyword>
<keyword evidence="1" id="KW-0472">Membrane</keyword>
<dbReference type="EMBL" id="JAQQKW010000005">
    <property type="protein sequence ID" value="MDC7694559.1"/>
    <property type="molecule type" value="Genomic_DNA"/>
</dbReference>
<keyword evidence="1" id="KW-0812">Transmembrane</keyword>
<evidence type="ECO:0000313" key="3">
    <source>
        <dbReference type="Proteomes" id="UP001216595"/>
    </source>
</evidence>
<dbReference type="Proteomes" id="UP001216595">
    <property type="component" value="Unassembled WGS sequence"/>
</dbReference>
<proteinExistence type="predicted"/>
<name>A0ABT5IEH1_9CAUL</name>
<evidence type="ECO:0000313" key="2">
    <source>
        <dbReference type="EMBL" id="MDC7694559.1"/>
    </source>
</evidence>
<feature type="transmembrane region" description="Helical" evidence="1">
    <location>
        <begin position="20"/>
        <end position="44"/>
    </location>
</feature>
<comment type="caution">
    <text evidence="2">The sequence shown here is derived from an EMBL/GenBank/DDBJ whole genome shotgun (WGS) entry which is preliminary data.</text>
</comment>
<gene>
    <name evidence="2" type="ORF">PQU94_09730</name>
</gene>